<name>A0A382XW01_9ZZZZ</name>
<dbReference type="InterPro" id="IPR012675">
    <property type="entry name" value="Beta-grasp_dom_sf"/>
</dbReference>
<reference evidence="2" key="1">
    <citation type="submission" date="2018-05" db="EMBL/GenBank/DDBJ databases">
        <authorList>
            <person name="Lanie J.A."/>
            <person name="Ng W.-L."/>
            <person name="Kazmierczak K.M."/>
            <person name="Andrzejewski T.M."/>
            <person name="Davidsen T.M."/>
            <person name="Wayne K.J."/>
            <person name="Tettelin H."/>
            <person name="Glass J.I."/>
            <person name="Rusch D."/>
            <person name="Podicherti R."/>
            <person name="Tsui H.-C.T."/>
            <person name="Winkler M.E."/>
        </authorList>
    </citation>
    <scope>NUCLEOTIDE SEQUENCE</scope>
</reference>
<keyword evidence="1" id="KW-0547">Nucleotide-binding</keyword>
<evidence type="ECO:0008006" key="3">
    <source>
        <dbReference type="Google" id="ProtNLM"/>
    </source>
</evidence>
<dbReference type="GO" id="GO:1990133">
    <property type="term" value="C:molybdopterin adenylyltransferase complex"/>
    <property type="evidence" value="ECO:0007669"/>
    <property type="project" value="TreeGrafter"/>
</dbReference>
<accession>A0A382XW01</accession>
<organism evidence="2">
    <name type="scientific">marine metagenome</name>
    <dbReference type="NCBI Taxonomy" id="408172"/>
    <lineage>
        <taxon>unclassified sequences</taxon>
        <taxon>metagenomes</taxon>
        <taxon>ecological metagenomes</taxon>
    </lineage>
</organism>
<dbReference type="InterPro" id="IPR044672">
    <property type="entry name" value="MOCS2A"/>
</dbReference>
<dbReference type="AlphaFoldDB" id="A0A382XW01"/>
<dbReference type="Gene3D" id="3.10.20.30">
    <property type="match status" value="1"/>
</dbReference>
<dbReference type="GO" id="GO:0006777">
    <property type="term" value="P:Mo-molybdopterin cofactor biosynthetic process"/>
    <property type="evidence" value="ECO:0007669"/>
    <property type="project" value="InterPro"/>
</dbReference>
<evidence type="ECO:0000256" key="1">
    <source>
        <dbReference type="ARBA" id="ARBA00022741"/>
    </source>
</evidence>
<dbReference type="EMBL" id="UINC01170684">
    <property type="protein sequence ID" value="SVD74845.1"/>
    <property type="molecule type" value="Genomic_DNA"/>
</dbReference>
<proteinExistence type="predicted"/>
<protein>
    <recommendedName>
        <fullName evidence="3">Molybdopterin synthase sulfur carrier subunit</fullName>
    </recommendedName>
</protein>
<evidence type="ECO:0000313" key="2">
    <source>
        <dbReference type="EMBL" id="SVD74845.1"/>
    </source>
</evidence>
<feature type="non-terminal residue" evidence="2">
    <location>
        <position position="1"/>
    </location>
</feature>
<gene>
    <name evidence="2" type="ORF">METZ01_LOCUS427699</name>
</gene>
<sequence>VEITLICYAVLQEIISEEPISLEVPEGCTAEQVIELLSQNYPQAGPILKSTRLAHQDDYVDKQSVLTDGAEYCLIPPVSGG</sequence>
<dbReference type="GO" id="GO:0000166">
    <property type="term" value="F:nucleotide binding"/>
    <property type="evidence" value="ECO:0007669"/>
    <property type="project" value="UniProtKB-KW"/>
</dbReference>
<dbReference type="SUPFAM" id="SSF54285">
    <property type="entry name" value="MoaD/ThiS"/>
    <property type="match status" value="1"/>
</dbReference>
<dbReference type="PANTHER" id="PTHR33359:SF1">
    <property type="entry name" value="MOLYBDOPTERIN SYNTHASE SULFUR CARRIER SUBUNIT"/>
    <property type="match status" value="1"/>
</dbReference>
<dbReference type="CDD" id="cd00754">
    <property type="entry name" value="Ubl_MoaD"/>
    <property type="match status" value="1"/>
</dbReference>
<dbReference type="PANTHER" id="PTHR33359">
    <property type="entry name" value="MOLYBDOPTERIN SYNTHASE SULFUR CARRIER SUBUNIT"/>
    <property type="match status" value="1"/>
</dbReference>
<dbReference type="InterPro" id="IPR016155">
    <property type="entry name" value="Mopterin_synth/thiamin_S_b"/>
</dbReference>
<dbReference type="InterPro" id="IPR003749">
    <property type="entry name" value="ThiS/MoaD-like"/>
</dbReference>
<dbReference type="Pfam" id="PF02597">
    <property type="entry name" value="ThiS"/>
    <property type="match status" value="1"/>
</dbReference>